<dbReference type="Proteomes" id="UP000040841">
    <property type="component" value="Unassembled WGS sequence"/>
</dbReference>
<evidence type="ECO:0000313" key="2">
    <source>
        <dbReference type="EMBL" id="CNI61960.1"/>
    </source>
</evidence>
<protein>
    <submittedName>
        <fullName evidence="2">Uncharacterized protein</fullName>
    </submittedName>
</protein>
<keyword evidence="1" id="KW-0812">Transmembrane</keyword>
<keyword evidence="1" id="KW-0472">Membrane</keyword>
<proteinExistence type="predicted"/>
<dbReference type="AlphaFoldDB" id="A0AA36LS84"/>
<accession>A0AA36LS84</accession>
<reference evidence="2 3" key="1">
    <citation type="submission" date="2015-03" db="EMBL/GenBank/DDBJ databases">
        <authorList>
            <consortium name="Pathogen Informatics"/>
            <person name="Murphy D."/>
        </authorList>
    </citation>
    <scope>NUCLEOTIDE SEQUENCE [LARGE SCALE GENOMIC DNA]</scope>
    <source>
        <strain evidence="2 3">FE82747</strain>
    </source>
</reference>
<keyword evidence="1" id="KW-1133">Transmembrane helix</keyword>
<organism evidence="2 3">
    <name type="scientific">Yersinia mollaretii</name>
    <dbReference type="NCBI Taxonomy" id="33060"/>
    <lineage>
        <taxon>Bacteria</taxon>
        <taxon>Pseudomonadati</taxon>
        <taxon>Pseudomonadota</taxon>
        <taxon>Gammaproteobacteria</taxon>
        <taxon>Enterobacterales</taxon>
        <taxon>Yersiniaceae</taxon>
        <taxon>Yersinia</taxon>
    </lineage>
</organism>
<dbReference type="EMBL" id="CQBM01000014">
    <property type="protein sequence ID" value="CNI61960.1"/>
    <property type="molecule type" value="Genomic_DNA"/>
</dbReference>
<evidence type="ECO:0000313" key="3">
    <source>
        <dbReference type="Proteomes" id="UP000040841"/>
    </source>
</evidence>
<sequence length="46" mass="5043">MKLEVAADMTIGQSSDLWLNLVTLIVAHNVLLYAAPLRLTVLPNSH</sequence>
<gene>
    <name evidence="2" type="ORF">ERS008502_03790</name>
</gene>
<comment type="caution">
    <text evidence="2">The sequence shown here is derived from an EMBL/GenBank/DDBJ whole genome shotgun (WGS) entry which is preliminary data.</text>
</comment>
<evidence type="ECO:0000256" key="1">
    <source>
        <dbReference type="SAM" id="Phobius"/>
    </source>
</evidence>
<feature type="transmembrane region" description="Helical" evidence="1">
    <location>
        <begin position="17"/>
        <end position="35"/>
    </location>
</feature>
<name>A0AA36LS84_YERMO</name>